<reference evidence="2" key="1">
    <citation type="submission" date="2019-07" db="EMBL/GenBank/DDBJ databases">
        <authorList>
            <person name="Dittberner H."/>
        </authorList>
    </citation>
    <scope>NUCLEOTIDE SEQUENCE [LARGE SCALE GENOMIC DNA]</scope>
</reference>
<organism evidence="2 3">
    <name type="scientific">Arabis nemorensis</name>
    <dbReference type="NCBI Taxonomy" id="586526"/>
    <lineage>
        <taxon>Eukaryota</taxon>
        <taxon>Viridiplantae</taxon>
        <taxon>Streptophyta</taxon>
        <taxon>Embryophyta</taxon>
        <taxon>Tracheophyta</taxon>
        <taxon>Spermatophyta</taxon>
        <taxon>Magnoliopsida</taxon>
        <taxon>eudicotyledons</taxon>
        <taxon>Gunneridae</taxon>
        <taxon>Pentapetalae</taxon>
        <taxon>rosids</taxon>
        <taxon>malvids</taxon>
        <taxon>Brassicales</taxon>
        <taxon>Brassicaceae</taxon>
        <taxon>Arabideae</taxon>
        <taxon>Arabis</taxon>
    </lineage>
</organism>
<proteinExistence type="predicted"/>
<keyword evidence="1" id="KW-0732">Signal</keyword>
<evidence type="ECO:0000313" key="3">
    <source>
        <dbReference type="Proteomes" id="UP000489600"/>
    </source>
</evidence>
<evidence type="ECO:0000256" key="1">
    <source>
        <dbReference type="SAM" id="SignalP"/>
    </source>
</evidence>
<dbReference type="PANTHER" id="PTHR47576">
    <property type="entry name" value="BRCT DOMAIN DNA REPAIR PROTEIN-RELATED"/>
    <property type="match status" value="1"/>
</dbReference>
<accession>A0A565BU60</accession>
<comment type="caution">
    <text evidence="2">The sequence shown here is derived from an EMBL/GenBank/DDBJ whole genome shotgun (WGS) entry which is preliminary data.</text>
</comment>
<dbReference type="OrthoDB" id="251770at2759"/>
<name>A0A565BU60_9BRAS</name>
<keyword evidence="3" id="KW-1185">Reference proteome</keyword>
<sequence length="180" mass="19912">MGEKIVCISLPSAGLWTAFAEVVLKLCTVQGTEFTGSKDLALSGYSVFIDPDSSSMVSELYIPSLTAASVQRYLGHSSDLVSPLWIHKMLEEKPTQTLVRMSADLARDLRTMLENLMKESCRECVPQDASMLAKRTTTCKERQKIVESAKKAVTNRDAKALHLFLCFVLSNGAFCKPHFC</sequence>
<dbReference type="PANTHER" id="PTHR47576:SF2">
    <property type="entry name" value="BRCT DOMAIN DNA REPAIR PROTEIN-RELATED"/>
    <property type="match status" value="1"/>
</dbReference>
<gene>
    <name evidence="2" type="ORF">ANE_LOCUS15304</name>
</gene>
<dbReference type="Proteomes" id="UP000489600">
    <property type="component" value="Unassembled WGS sequence"/>
</dbReference>
<feature type="chain" id="PRO_5021949155" evidence="1">
    <location>
        <begin position="21"/>
        <end position="180"/>
    </location>
</feature>
<dbReference type="EMBL" id="CABITT030000005">
    <property type="protein sequence ID" value="VVB04860.1"/>
    <property type="molecule type" value="Genomic_DNA"/>
</dbReference>
<evidence type="ECO:0000313" key="2">
    <source>
        <dbReference type="EMBL" id="VVB04860.1"/>
    </source>
</evidence>
<dbReference type="AlphaFoldDB" id="A0A565BU60"/>
<feature type="signal peptide" evidence="1">
    <location>
        <begin position="1"/>
        <end position="20"/>
    </location>
</feature>
<protein>
    <submittedName>
        <fullName evidence="2">Uncharacterized protein</fullName>
    </submittedName>
</protein>